<comment type="caution">
    <text evidence="2">The sequence shown here is derived from an EMBL/GenBank/DDBJ whole genome shotgun (WGS) entry which is preliminary data.</text>
</comment>
<dbReference type="Pfam" id="PF13304">
    <property type="entry name" value="AAA_21"/>
    <property type="match status" value="1"/>
</dbReference>
<dbReference type="InterPro" id="IPR003959">
    <property type="entry name" value="ATPase_AAA_core"/>
</dbReference>
<dbReference type="PANTHER" id="PTHR32182">
    <property type="entry name" value="DNA REPLICATION AND REPAIR PROTEIN RECF"/>
    <property type="match status" value="1"/>
</dbReference>
<dbReference type="GO" id="GO:0000731">
    <property type="term" value="P:DNA synthesis involved in DNA repair"/>
    <property type="evidence" value="ECO:0007669"/>
    <property type="project" value="TreeGrafter"/>
</dbReference>
<dbReference type="GO" id="GO:0016887">
    <property type="term" value="F:ATP hydrolysis activity"/>
    <property type="evidence" value="ECO:0007669"/>
    <property type="project" value="InterPro"/>
</dbReference>
<dbReference type="PANTHER" id="PTHR32182:SF22">
    <property type="entry name" value="ATP-DEPENDENT ENDONUCLEASE, OLD FAMILY-RELATED"/>
    <property type="match status" value="1"/>
</dbReference>
<feature type="domain" description="ATPase AAA-type core" evidence="1">
    <location>
        <begin position="46"/>
        <end position="136"/>
    </location>
</feature>
<accession>A0A1V1NZF0</accession>
<dbReference type="GO" id="GO:0005524">
    <property type="term" value="F:ATP binding"/>
    <property type="evidence" value="ECO:0007669"/>
    <property type="project" value="InterPro"/>
</dbReference>
<dbReference type="AlphaFoldDB" id="A0A1V1NZF0"/>
<protein>
    <submittedName>
        <fullName evidence="2">SMC domain protein</fullName>
    </submittedName>
</protein>
<name>A0A1V1NZF0_9BACT</name>
<organism evidence="2 3">
    <name type="scientific">Candidatus Magnetoglobus multicellularis str. Araruama</name>
    <dbReference type="NCBI Taxonomy" id="890399"/>
    <lineage>
        <taxon>Bacteria</taxon>
        <taxon>Pseudomonadati</taxon>
        <taxon>Thermodesulfobacteriota</taxon>
        <taxon>Desulfobacteria</taxon>
        <taxon>Desulfobacterales</taxon>
        <taxon>Desulfobacteraceae</taxon>
        <taxon>Candidatus Magnetoglobus</taxon>
    </lineage>
</organism>
<proteinExistence type="predicted"/>
<dbReference type="InterPro" id="IPR027417">
    <property type="entry name" value="P-loop_NTPase"/>
</dbReference>
<evidence type="ECO:0000313" key="3">
    <source>
        <dbReference type="Proteomes" id="UP000189670"/>
    </source>
</evidence>
<dbReference type="EMBL" id="ATBP01001147">
    <property type="protein sequence ID" value="ETR67943.1"/>
    <property type="molecule type" value="Genomic_DNA"/>
</dbReference>
<gene>
    <name evidence="2" type="ORF">OMM_04859</name>
</gene>
<evidence type="ECO:0000259" key="1">
    <source>
        <dbReference type="Pfam" id="PF13304"/>
    </source>
</evidence>
<dbReference type="SUPFAM" id="SSF52540">
    <property type="entry name" value="P-loop containing nucleoside triphosphate hydrolases"/>
    <property type="match status" value="1"/>
</dbReference>
<dbReference type="GO" id="GO:0006302">
    <property type="term" value="P:double-strand break repair"/>
    <property type="evidence" value="ECO:0007669"/>
    <property type="project" value="TreeGrafter"/>
</dbReference>
<reference evidence="3" key="1">
    <citation type="submission" date="2012-11" db="EMBL/GenBank/DDBJ databases">
        <authorList>
            <person name="Lucero-Rivera Y.E."/>
            <person name="Tovar-Ramirez D."/>
        </authorList>
    </citation>
    <scope>NUCLEOTIDE SEQUENCE [LARGE SCALE GENOMIC DNA]</scope>
    <source>
        <strain evidence="3">Araruama</strain>
    </source>
</reference>
<sequence>MRPDASNLAAYLYLLKNKYELHYQRIVKTVRLVAPFFKDFHLRPSAHNEDFIELEWIENGEDIPYKAHRLSDGTLRFICLATVFLQPDEMQPETIFVDEPELGLHPFAIVLLASLINSVSKTKQVIVSTQSVVLLNEFDIKDVIVIDRKNNQSTFNRLDEKELISWLEDYSLGELWQKNILGGRPAR</sequence>
<dbReference type="Gene3D" id="3.40.50.300">
    <property type="entry name" value="P-loop containing nucleotide triphosphate hydrolases"/>
    <property type="match status" value="1"/>
</dbReference>
<dbReference type="Proteomes" id="UP000189670">
    <property type="component" value="Unassembled WGS sequence"/>
</dbReference>
<evidence type="ECO:0000313" key="2">
    <source>
        <dbReference type="EMBL" id="ETR67943.1"/>
    </source>
</evidence>